<evidence type="ECO:0000256" key="1">
    <source>
        <dbReference type="ARBA" id="ARBA00004141"/>
    </source>
</evidence>
<keyword evidence="10" id="KW-1185">Reference proteome</keyword>
<evidence type="ECO:0000256" key="5">
    <source>
        <dbReference type="ARBA" id="ARBA00022679"/>
    </source>
</evidence>
<comment type="pathway">
    <text evidence="2">Lipid metabolism; sphingolipid metabolism.</text>
</comment>
<dbReference type="AlphaFoldDB" id="A0A3A8NR77"/>
<protein>
    <submittedName>
        <fullName evidence="9">Glycosyltransferase</fullName>
    </submittedName>
</protein>
<evidence type="ECO:0000256" key="3">
    <source>
        <dbReference type="ARBA" id="ARBA00004991"/>
    </source>
</evidence>
<dbReference type="PANTHER" id="PTHR12726:SF0">
    <property type="entry name" value="CERAMIDE GLUCOSYLTRANSFERASE"/>
    <property type="match status" value="1"/>
</dbReference>
<dbReference type="GO" id="GO:0008120">
    <property type="term" value="F:ceramide glucosyltransferase activity"/>
    <property type="evidence" value="ECO:0007669"/>
    <property type="project" value="TreeGrafter"/>
</dbReference>
<keyword evidence="7" id="KW-1133">Transmembrane helix</keyword>
<dbReference type="SUPFAM" id="SSF53448">
    <property type="entry name" value="Nucleotide-diphospho-sugar transferases"/>
    <property type="match status" value="1"/>
</dbReference>
<comment type="subcellular location">
    <subcellularLocation>
        <location evidence="1">Membrane</location>
        <topology evidence="1">Multi-pass membrane protein</topology>
    </subcellularLocation>
</comment>
<dbReference type="OrthoDB" id="9814255at2"/>
<name>A0A3A8NR77_9BACT</name>
<evidence type="ECO:0000313" key="10">
    <source>
        <dbReference type="Proteomes" id="UP000273405"/>
    </source>
</evidence>
<reference evidence="10" key="1">
    <citation type="submission" date="2018-09" db="EMBL/GenBank/DDBJ databases">
        <authorList>
            <person name="Livingstone P.G."/>
            <person name="Whitworth D.E."/>
        </authorList>
    </citation>
    <scope>NUCLEOTIDE SEQUENCE [LARGE SCALE GENOMIC DNA]</scope>
    <source>
        <strain evidence="10">CA040B</strain>
    </source>
</reference>
<feature type="non-terminal residue" evidence="9">
    <location>
        <position position="301"/>
    </location>
</feature>
<accession>A0A3A8NR77</accession>
<evidence type="ECO:0000256" key="6">
    <source>
        <dbReference type="ARBA" id="ARBA00022692"/>
    </source>
</evidence>
<dbReference type="InterPro" id="IPR025993">
    <property type="entry name" value="Ceramide_glucosylTrfase"/>
</dbReference>
<proteinExistence type="predicted"/>
<dbReference type="GO" id="GO:0016020">
    <property type="term" value="C:membrane"/>
    <property type="evidence" value="ECO:0007669"/>
    <property type="project" value="UniProtKB-SubCell"/>
</dbReference>
<dbReference type="Pfam" id="PF13506">
    <property type="entry name" value="Glyco_transf_21"/>
    <property type="match status" value="1"/>
</dbReference>
<keyword evidence="8" id="KW-0472">Membrane</keyword>
<evidence type="ECO:0000256" key="7">
    <source>
        <dbReference type="ARBA" id="ARBA00022989"/>
    </source>
</evidence>
<dbReference type="GO" id="GO:0006679">
    <property type="term" value="P:glucosylceramide biosynthetic process"/>
    <property type="evidence" value="ECO:0007669"/>
    <property type="project" value="TreeGrafter"/>
</dbReference>
<evidence type="ECO:0000256" key="2">
    <source>
        <dbReference type="ARBA" id="ARBA00004760"/>
    </source>
</evidence>
<evidence type="ECO:0000256" key="8">
    <source>
        <dbReference type="ARBA" id="ARBA00023136"/>
    </source>
</evidence>
<organism evidence="9 10">
    <name type="scientific">Corallococcus sicarius</name>
    <dbReference type="NCBI Taxonomy" id="2316726"/>
    <lineage>
        <taxon>Bacteria</taxon>
        <taxon>Pseudomonadati</taxon>
        <taxon>Myxococcota</taxon>
        <taxon>Myxococcia</taxon>
        <taxon>Myxococcales</taxon>
        <taxon>Cystobacterineae</taxon>
        <taxon>Myxococcaceae</taxon>
        <taxon>Corallococcus</taxon>
    </lineage>
</organism>
<dbReference type="PANTHER" id="PTHR12726">
    <property type="entry name" value="CERAMIDE GLUCOSYLTRANSFERASE"/>
    <property type="match status" value="1"/>
</dbReference>
<keyword evidence="5 9" id="KW-0808">Transferase</keyword>
<gene>
    <name evidence="9" type="ORF">D7X12_04530</name>
</gene>
<comment type="caution">
    <text evidence="9">The sequence shown here is derived from an EMBL/GenBank/DDBJ whole genome shotgun (WGS) entry which is preliminary data.</text>
</comment>
<dbReference type="RefSeq" id="WP_120624033.1">
    <property type="nucleotide sequence ID" value="NZ_RAWG01000017.1"/>
</dbReference>
<evidence type="ECO:0000313" key="9">
    <source>
        <dbReference type="EMBL" id="RKH46866.1"/>
    </source>
</evidence>
<dbReference type="Proteomes" id="UP000273405">
    <property type="component" value="Unassembled WGS sequence"/>
</dbReference>
<sequence length="301" mass="32170">MNTRDVGWAAAGAAALGVLLRGHIGLMAGLRRRPALAARAFDPPSVTVIRPIRGLDVEARQNVRALLALDYPGEWEVLFVFDSEDDPAFALTREELGKAPTRARRAEVVVAGEPPEELTGKLNAMQVGVACSRCTLLAFSDSDTRPAPGALTALVGALLEDARTGATFAPVYAAADAPLAGDVAYGLLVNAWYGASVARTSGPDGALPFIMGQLMVFRREALAAIGGVGCAAGELVDDMYLGRRLHEAGWKNRVIHTPLRIVTGHLELRAFLRIFRRWLLFSESGLPWAFARPTSEASMPS</sequence>
<dbReference type="InterPro" id="IPR029044">
    <property type="entry name" value="Nucleotide-diphossugar_trans"/>
</dbReference>
<keyword evidence="4" id="KW-0328">Glycosyltransferase</keyword>
<dbReference type="EMBL" id="RAWG01000017">
    <property type="protein sequence ID" value="RKH46866.1"/>
    <property type="molecule type" value="Genomic_DNA"/>
</dbReference>
<evidence type="ECO:0000256" key="4">
    <source>
        <dbReference type="ARBA" id="ARBA00022676"/>
    </source>
</evidence>
<dbReference type="Gene3D" id="3.90.550.10">
    <property type="entry name" value="Spore Coat Polysaccharide Biosynthesis Protein SpsA, Chain A"/>
    <property type="match status" value="1"/>
</dbReference>
<keyword evidence="6" id="KW-0812">Transmembrane</keyword>
<comment type="pathway">
    <text evidence="3">Sphingolipid metabolism.</text>
</comment>